<evidence type="ECO:0000313" key="7">
    <source>
        <dbReference type="Proteomes" id="UP000606490"/>
    </source>
</evidence>
<dbReference type="InterPro" id="IPR029016">
    <property type="entry name" value="GAF-like_dom_sf"/>
</dbReference>
<evidence type="ECO:0000313" key="6">
    <source>
        <dbReference type="EMBL" id="MBL6457343.1"/>
    </source>
</evidence>
<evidence type="ECO:0000259" key="5">
    <source>
        <dbReference type="PROSITE" id="PS51078"/>
    </source>
</evidence>
<dbReference type="PANTHER" id="PTHR30136:SF24">
    <property type="entry name" value="HTH-TYPE TRANSCRIPTIONAL REPRESSOR ALLR"/>
    <property type="match status" value="1"/>
</dbReference>
<dbReference type="Gene3D" id="1.10.10.10">
    <property type="entry name" value="Winged helix-like DNA-binding domain superfamily/Winged helix DNA-binding domain"/>
    <property type="match status" value="1"/>
</dbReference>
<evidence type="ECO:0000256" key="3">
    <source>
        <dbReference type="ARBA" id="ARBA00023163"/>
    </source>
</evidence>
<keyword evidence="3" id="KW-0804">Transcription</keyword>
<keyword evidence="7" id="KW-1185">Reference proteome</keyword>
<dbReference type="InterPro" id="IPR005471">
    <property type="entry name" value="Tscrpt_reg_IclR_N"/>
</dbReference>
<dbReference type="Proteomes" id="UP000606490">
    <property type="component" value="Unassembled WGS sequence"/>
</dbReference>
<dbReference type="InterPro" id="IPR050707">
    <property type="entry name" value="HTH_MetabolicPath_Reg"/>
</dbReference>
<organism evidence="6 7">
    <name type="scientific">Belnapia mucosa</name>
    <dbReference type="NCBI Taxonomy" id="2804532"/>
    <lineage>
        <taxon>Bacteria</taxon>
        <taxon>Pseudomonadati</taxon>
        <taxon>Pseudomonadota</taxon>
        <taxon>Alphaproteobacteria</taxon>
        <taxon>Acetobacterales</taxon>
        <taxon>Roseomonadaceae</taxon>
        <taxon>Belnapia</taxon>
    </lineage>
</organism>
<gene>
    <name evidence="6" type="ORF">JMJ55_18575</name>
</gene>
<dbReference type="SUPFAM" id="SSF55781">
    <property type="entry name" value="GAF domain-like"/>
    <property type="match status" value="1"/>
</dbReference>
<dbReference type="PROSITE" id="PS51078">
    <property type="entry name" value="ICLR_ED"/>
    <property type="match status" value="1"/>
</dbReference>
<dbReference type="SMART" id="SM00346">
    <property type="entry name" value="HTH_ICLR"/>
    <property type="match status" value="1"/>
</dbReference>
<dbReference type="PANTHER" id="PTHR30136">
    <property type="entry name" value="HELIX-TURN-HELIX TRANSCRIPTIONAL REGULATOR, ICLR FAMILY"/>
    <property type="match status" value="1"/>
</dbReference>
<dbReference type="Pfam" id="PF01614">
    <property type="entry name" value="IclR_C"/>
    <property type="match status" value="1"/>
</dbReference>
<name>A0ABS1VAI5_9PROT</name>
<proteinExistence type="predicted"/>
<dbReference type="InterPro" id="IPR014757">
    <property type="entry name" value="Tscrpt_reg_IclR_C"/>
</dbReference>
<feature type="domain" description="IclR-ED" evidence="5">
    <location>
        <begin position="85"/>
        <end position="264"/>
    </location>
</feature>
<reference evidence="6 7" key="1">
    <citation type="submission" date="2021-01" db="EMBL/GenBank/DDBJ databases">
        <title>Belnapia mucosa sp. nov. and Belnapia arida sp. nov., isolated from the Tabernas Desert (Almeria, Spain).</title>
        <authorList>
            <person name="Molina-Menor E."/>
            <person name="Vidal-Verdu A."/>
            <person name="Calonge A."/>
            <person name="Satari L."/>
            <person name="Pereto Magraner J."/>
            <person name="Porcar Miralles M."/>
        </authorList>
    </citation>
    <scope>NUCLEOTIDE SEQUENCE [LARGE SCALE GENOMIC DNA]</scope>
    <source>
        <strain evidence="6 7">T6</strain>
    </source>
</reference>
<evidence type="ECO:0000256" key="2">
    <source>
        <dbReference type="ARBA" id="ARBA00023125"/>
    </source>
</evidence>
<dbReference type="PROSITE" id="PS51077">
    <property type="entry name" value="HTH_ICLR"/>
    <property type="match status" value="1"/>
</dbReference>
<comment type="caution">
    <text evidence="6">The sequence shown here is derived from an EMBL/GenBank/DDBJ whole genome shotgun (WGS) entry which is preliminary data.</text>
</comment>
<dbReference type="SUPFAM" id="SSF46785">
    <property type="entry name" value="Winged helix' DNA-binding domain"/>
    <property type="match status" value="1"/>
</dbReference>
<evidence type="ECO:0000259" key="4">
    <source>
        <dbReference type="PROSITE" id="PS51077"/>
    </source>
</evidence>
<dbReference type="EMBL" id="JAEUXJ010000008">
    <property type="protein sequence ID" value="MBL6457343.1"/>
    <property type="molecule type" value="Genomic_DNA"/>
</dbReference>
<accession>A0ABS1VAI5</accession>
<dbReference type="InterPro" id="IPR036388">
    <property type="entry name" value="WH-like_DNA-bd_sf"/>
</dbReference>
<protein>
    <submittedName>
        <fullName evidence="6">IclR family transcriptional regulator</fullName>
    </submittedName>
</protein>
<dbReference type="Pfam" id="PF09339">
    <property type="entry name" value="HTH_IclR"/>
    <property type="match status" value="1"/>
</dbReference>
<dbReference type="InterPro" id="IPR036390">
    <property type="entry name" value="WH_DNA-bd_sf"/>
</dbReference>
<evidence type="ECO:0000256" key="1">
    <source>
        <dbReference type="ARBA" id="ARBA00023015"/>
    </source>
</evidence>
<dbReference type="RefSeq" id="WP_202827088.1">
    <property type="nucleotide sequence ID" value="NZ_JAEUXJ010000008.1"/>
</dbReference>
<dbReference type="Gene3D" id="3.30.450.40">
    <property type="match status" value="1"/>
</dbReference>
<feature type="domain" description="HTH iclR-type" evidence="4">
    <location>
        <begin position="22"/>
        <end position="84"/>
    </location>
</feature>
<sequence length="265" mass="28763">MTVQTNPAEDAAADPRAARGEVPAVAAAIRILRHLAASPAPQGVTPLARALGLHTSTCFNILRTLAQGQLVRFDTEAKTYALDLGLVDLARAAFARGAEAAHLQPLMRQLALRHGVTVALWRPDGPDRMVLSHVAESDQVMRIRMGVGQRLPVLIGAMGRIAAAFGEMGEAEMRRRFAALRWQRPFPFETFMEQVEEARARGWALDDGYYMQGVTTISAPVRGGDGLLAISATMFGGQHDRAALERIGSELQLLALDVERCLAFE</sequence>
<keyword evidence="1" id="KW-0805">Transcription regulation</keyword>
<keyword evidence="2" id="KW-0238">DNA-binding</keyword>